<dbReference type="Proteomes" id="UP001143543">
    <property type="component" value="Unassembled WGS sequence"/>
</dbReference>
<gene>
    <name evidence="2" type="ORF">Y10_02980</name>
</gene>
<dbReference type="EMBL" id="BRVO01000001">
    <property type="protein sequence ID" value="GLB47930.1"/>
    <property type="molecule type" value="Genomic_DNA"/>
</dbReference>
<name>A0ABQ5MFX3_9FLAO</name>
<dbReference type="RefSeq" id="WP_281763593.1">
    <property type="nucleotide sequence ID" value="NZ_BRVO01000001.1"/>
</dbReference>
<organism evidence="2 3">
    <name type="scientific">Neptunitalea lumnitzerae</name>
    <dbReference type="NCBI Taxonomy" id="2965509"/>
    <lineage>
        <taxon>Bacteria</taxon>
        <taxon>Pseudomonadati</taxon>
        <taxon>Bacteroidota</taxon>
        <taxon>Flavobacteriia</taxon>
        <taxon>Flavobacteriales</taxon>
        <taxon>Flavobacteriaceae</taxon>
        <taxon>Neptunitalea</taxon>
    </lineage>
</organism>
<reference evidence="2" key="1">
    <citation type="submission" date="2022-07" db="EMBL/GenBank/DDBJ databases">
        <title>Taxonomy of Novel Oxalotrophic and Methylotrophic Bacteria.</title>
        <authorList>
            <person name="Sahin N."/>
            <person name="Tani A."/>
        </authorList>
    </citation>
    <scope>NUCLEOTIDE SEQUENCE</scope>
    <source>
        <strain evidence="2">Y10</strain>
    </source>
</reference>
<evidence type="ECO:0000313" key="3">
    <source>
        <dbReference type="Proteomes" id="UP001143543"/>
    </source>
</evidence>
<feature type="transmembrane region" description="Helical" evidence="1">
    <location>
        <begin position="69"/>
        <end position="92"/>
    </location>
</feature>
<keyword evidence="1" id="KW-0472">Membrane</keyword>
<keyword evidence="1" id="KW-0812">Transmembrane</keyword>
<comment type="caution">
    <text evidence="2">The sequence shown here is derived from an EMBL/GenBank/DDBJ whole genome shotgun (WGS) entry which is preliminary data.</text>
</comment>
<proteinExistence type="predicted"/>
<protein>
    <recommendedName>
        <fullName evidence="4">DUF4190 domain-containing protein</fullName>
    </recommendedName>
</protein>
<evidence type="ECO:0000256" key="1">
    <source>
        <dbReference type="SAM" id="Phobius"/>
    </source>
</evidence>
<evidence type="ECO:0000313" key="2">
    <source>
        <dbReference type="EMBL" id="GLB47930.1"/>
    </source>
</evidence>
<evidence type="ECO:0008006" key="4">
    <source>
        <dbReference type="Google" id="ProtNLM"/>
    </source>
</evidence>
<feature type="transmembrane region" description="Helical" evidence="1">
    <location>
        <begin position="39"/>
        <end position="57"/>
    </location>
</feature>
<accession>A0ABQ5MFX3</accession>
<feature type="transmembrane region" description="Helical" evidence="1">
    <location>
        <begin position="16"/>
        <end position="33"/>
    </location>
</feature>
<keyword evidence="1" id="KW-1133">Transmembrane helix</keyword>
<keyword evidence="3" id="KW-1185">Reference proteome</keyword>
<sequence length="96" mass="10511">MNKQFNHQFETKETNSFAIAGFILALLAIFLFWVPFLDFIIWILGGIFSIIGIVQAGKLENGMGLSIAGLIISFLSPVLLLFGGIAFVMMFLSGAH</sequence>